<evidence type="ECO:0000313" key="1">
    <source>
        <dbReference type="EMBL" id="JAH59540.1"/>
    </source>
</evidence>
<proteinExistence type="predicted"/>
<accession>A0A0E9U2X3</accession>
<reference evidence="1" key="1">
    <citation type="submission" date="2014-11" db="EMBL/GenBank/DDBJ databases">
        <authorList>
            <person name="Amaro Gonzalez C."/>
        </authorList>
    </citation>
    <scope>NUCLEOTIDE SEQUENCE</scope>
</reference>
<dbReference type="EMBL" id="GBXM01049037">
    <property type="protein sequence ID" value="JAH59540.1"/>
    <property type="molecule type" value="Transcribed_RNA"/>
</dbReference>
<sequence length="58" mass="6373">MSFYGTMVELAPVSPLTGAAHTQGDYWSEEVSGNWFIGQVHGQRFGALLVRLCVEQNS</sequence>
<dbReference type="AlphaFoldDB" id="A0A0E9U2X3"/>
<name>A0A0E9U2X3_ANGAN</name>
<protein>
    <submittedName>
        <fullName evidence="1">Uncharacterized protein</fullName>
    </submittedName>
</protein>
<reference evidence="1" key="2">
    <citation type="journal article" date="2015" name="Fish Shellfish Immunol.">
        <title>Early steps in the European eel (Anguilla anguilla)-Vibrio vulnificus interaction in the gills: Role of the RtxA13 toxin.</title>
        <authorList>
            <person name="Callol A."/>
            <person name="Pajuelo D."/>
            <person name="Ebbesson L."/>
            <person name="Teles M."/>
            <person name="MacKenzie S."/>
            <person name="Amaro C."/>
        </authorList>
    </citation>
    <scope>NUCLEOTIDE SEQUENCE</scope>
</reference>
<organism evidence="1">
    <name type="scientific">Anguilla anguilla</name>
    <name type="common">European freshwater eel</name>
    <name type="synonym">Muraena anguilla</name>
    <dbReference type="NCBI Taxonomy" id="7936"/>
    <lineage>
        <taxon>Eukaryota</taxon>
        <taxon>Metazoa</taxon>
        <taxon>Chordata</taxon>
        <taxon>Craniata</taxon>
        <taxon>Vertebrata</taxon>
        <taxon>Euteleostomi</taxon>
        <taxon>Actinopterygii</taxon>
        <taxon>Neopterygii</taxon>
        <taxon>Teleostei</taxon>
        <taxon>Anguilliformes</taxon>
        <taxon>Anguillidae</taxon>
        <taxon>Anguilla</taxon>
    </lineage>
</organism>